<sequence>MSSSVPLPSLPSSHLRASSQPNEKGQYSLQRLCYVSEMEGKSNLRRRIETEESEIKPRISSLGMERFS</sequence>
<organism evidence="2 3">
    <name type="scientific">Portunus trituberculatus</name>
    <name type="common">Swimming crab</name>
    <name type="synonym">Neptunus trituberculatus</name>
    <dbReference type="NCBI Taxonomy" id="210409"/>
    <lineage>
        <taxon>Eukaryota</taxon>
        <taxon>Metazoa</taxon>
        <taxon>Ecdysozoa</taxon>
        <taxon>Arthropoda</taxon>
        <taxon>Crustacea</taxon>
        <taxon>Multicrustacea</taxon>
        <taxon>Malacostraca</taxon>
        <taxon>Eumalacostraca</taxon>
        <taxon>Eucarida</taxon>
        <taxon>Decapoda</taxon>
        <taxon>Pleocyemata</taxon>
        <taxon>Brachyura</taxon>
        <taxon>Eubrachyura</taxon>
        <taxon>Portunoidea</taxon>
        <taxon>Portunidae</taxon>
        <taxon>Portuninae</taxon>
        <taxon>Portunus</taxon>
    </lineage>
</organism>
<dbReference type="Proteomes" id="UP000324222">
    <property type="component" value="Unassembled WGS sequence"/>
</dbReference>
<proteinExistence type="predicted"/>
<gene>
    <name evidence="2" type="ORF">E2C01_036620</name>
</gene>
<dbReference type="AlphaFoldDB" id="A0A5B7FBV9"/>
<evidence type="ECO:0000313" key="3">
    <source>
        <dbReference type="Proteomes" id="UP000324222"/>
    </source>
</evidence>
<feature type="region of interest" description="Disordered" evidence="1">
    <location>
        <begin position="1"/>
        <end position="27"/>
    </location>
</feature>
<protein>
    <submittedName>
        <fullName evidence="2">Uncharacterized protein</fullName>
    </submittedName>
</protein>
<comment type="caution">
    <text evidence="2">The sequence shown here is derived from an EMBL/GenBank/DDBJ whole genome shotgun (WGS) entry which is preliminary data.</text>
</comment>
<reference evidence="2 3" key="1">
    <citation type="submission" date="2019-05" db="EMBL/GenBank/DDBJ databases">
        <title>Another draft genome of Portunus trituberculatus and its Hox gene families provides insights of decapod evolution.</title>
        <authorList>
            <person name="Jeong J.-H."/>
            <person name="Song I."/>
            <person name="Kim S."/>
            <person name="Choi T."/>
            <person name="Kim D."/>
            <person name="Ryu S."/>
            <person name="Kim W."/>
        </authorList>
    </citation>
    <scope>NUCLEOTIDE SEQUENCE [LARGE SCALE GENOMIC DNA]</scope>
    <source>
        <tissue evidence="2">Muscle</tissue>
    </source>
</reference>
<feature type="compositionally biased region" description="Low complexity" evidence="1">
    <location>
        <begin position="1"/>
        <end position="19"/>
    </location>
</feature>
<evidence type="ECO:0000256" key="1">
    <source>
        <dbReference type="SAM" id="MobiDB-lite"/>
    </source>
</evidence>
<evidence type="ECO:0000313" key="2">
    <source>
        <dbReference type="EMBL" id="MPC42985.1"/>
    </source>
</evidence>
<keyword evidence="3" id="KW-1185">Reference proteome</keyword>
<accession>A0A5B7FBV9</accession>
<dbReference type="EMBL" id="VSRR010005638">
    <property type="protein sequence ID" value="MPC42985.1"/>
    <property type="molecule type" value="Genomic_DNA"/>
</dbReference>
<name>A0A5B7FBV9_PORTR</name>